<dbReference type="Pfam" id="PF01095">
    <property type="entry name" value="Pectinesterase"/>
    <property type="match status" value="1"/>
</dbReference>
<dbReference type="AlphaFoldDB" id="A0A9P8VRD4"/>
<sequence length="329" mass="35389">MKFLYVLFTLCAEALAASRTTAPSGCKTVSKTNGNYNTIQAGVNAVVKLSGAQCLFIAPGKYNEKVTIPSTKAQITIYGSASDTNTYKTNTVTITHGLSQANGLSNEQTATLGIRAPNFKLYNVNVENTYGQGSQAVALASFTDSGFYGCQFLGFQDTVLSNEGSQVFVDCLIEGATDFIFGQKAKSWFERVHLRVLGKSLGYITGNGRDSDSNPAYYVFNGCDIAAADGEKVPNGAYYLGRPWREYARVIFQKTSMTSVVNSAGWSVWNPTDKRTGHVTFSEFGNTGPGASGKRAFVTELKSAITIDKVLGSGYGSKVWFDANYCHSG</sequence>
<keyword evidence="8 11" id="KW-0063">Aspartyl esterase</keyword>
<dbReference type="OrthoDB" id="2019149at2759"/>
<comment type="pathway">
    <text evidence="2 11">Glycan metabolism; pectin degradation; 2-dehydro-3-deoxy-D-gluconate from pectin: step 1/5.</text>
</comment>
<dbReference type="EC" id="3.1.1.11" evidence="4 11"/>
<dbReference type="GO" id="GO:0045490">
    <property type="term" value="P:pectin catabolic process"/>
    <property type="evidence" value="ECO:0007669"/>
    <property type="project" value="UniProtKB-UniRule"/>
</dbReference>
<feature type="signal peptide" evidence="11">
    <location>
        <begin position="1"/>
        <end position="16"/>
    </location>
</feature>
<dbReference type="GO" id="GO:0005576">
    <property type="term" value="C:extracellular region"/>
    <property type="evidence" value="ECO:0007669"/>
    <property type="project" value="UniProtKB-SubCell"/>
</dbReference>
<dbReference type="PROSITE" id="PS00503">
    <property type="entry name" value="PECTINESTERASE_2"/>
    <property type="match status" value="1"/>
</dbReference>
<comment type="catalytic activity">
    <reaction evidence="9 11">
        <text>[(1-&gt;4)-alpha-D-galacturonosyl methyl ester](n) + n H2O = [(1-&gt;4)-alpha-D-galacturonosyl](n) + n methanol + n H(+)</text>
        <dbReference type="Rhea" id="RHEA:22380"/>
        <dbReference type="Rhea" id="RHEA-COMP:14570"/>
        <dbReference type="Rhea" id="RHEA-COMP:14573"/>
        <dbReference type="ChEBI" id="CHEBI:15377"/>
        <dbReference type="ChEBI" id="CHEBI:15378"/>
        <dbReference type="ChEBI" id="CHEBI:17790"/>
        <dbReference type="ChEBI" id="CHEBI:140522"/>
        <dbReference type="ChEBI" id="CHEBI:140523"/>
        <dbReference type="EC" id="3.1.1.11"/>
    </reaction>
</comment>
<evidence type="ECO:0000313" key="14">
    <source>
        <dbReference type="Proteomes" id="UP000777438"/>
    </source>
</evidence>
<evidence type="ECO:0000256" key="6">
    <source>
        <dbReference type="ARBA" id="ARBA00022729"/>
    </source>
</evidence>
<comment type="function">
    <text evidence="11">Involved in maceration and soft-rotting of plant tissue.</text>
</comment>
<dbReference type="InterPro" id="IPR011050">
    <property type="entry name" value="Pectin_lyase_fold/virulence"/>
</dbReference>
<evidence type="ECO:0000256" key="5">
    <source>
        <dbReference type="ARBA" id="ARBA00022525"/>
    </source>
</evidence>
<evidence type="ECO:0000256" key="3">
    <source>
        <dbReference type="ARBA" id="ARBA00008891"/>
    </source>
</evidence>
<dbReference type="Proteomes" id="UP000777438">
    <property type="component" value="Unassembled WGS sequence"/>
</dbReference>
<comment type="caution">
    <text evidence="13">The sequence shown here is derived from an EMBL/GenBank/DDBJ whole genome shotgun (WGS) entry which is preliminary data.</text>
</comment>
<keyword evidence="7 11" id="KW-0378">Hydrolase</keyword>
<dbReference type="GO" id="GO:0042545">
    <property type="term" value="P:cell wall modification"/>
    <property type="evidence" value="ECO:0007669"/>
    <property type="project" value="UniProtKB-UniRule"/>
</dbReference>
<keyword evidence="6 11" id="KW-0732">Signal</keyword>
<dbReference type="InterPro" id="IPR000070">
    <property type="entry name" value="Pectinesterase_cat"/>
</dbReference>
<dbReference type="PANTHER" id="PTHR31321">
    <property type="entry name" value="ACYL-COA THIOESTER HYDROLASE YBHC-RELATED"/>
    <property type="match status" value="1"/>
</dbReference>
<evidence type="ECO:0000313" key="13">
    <source>
        <dbReference type="EMBL" id="KAH6871438.1"/>
    </source>
</evidence>
<dbReference type="GO" id="GO:0030599">
    <property type="term" value="F:pectinesterase activity"/>
    <property type="evidence" value="ECO:0007669"/>
    <property type="project" value="UniProtKB-UniRule"/>
</dbReference>
<dbReference type="FunFam" id="2.160.20.10:FF:000014">
    <property type="entry name" value="Pectinesterase"/>
    <property type="match status" value="1"/>
</dbReference>
<comment type="subcellular location">
    <subcellularLocation>
        <location evidence="1 11">Secreted</location>
    </subcellularLocation>
</comment>
<organism evidence="13 14">
    <name type="scientific">Thelonectria olida</name>
    <dbReference type="NCBI Taxonomy" id="1576542"/>
    <lineage>
        <taxon>Eukaryota</taxon>
        <taxon>Fungi</taxon>
        <taxon>Dikarya</taxon>
        <taxon>Ascomycota</taxon>
        <taxon>Pezizomycotina</taxon>
        <taxon>Sordariomycetes</taxon>
        <taxon>Hypocreomycetidae</taxon>
        <taxon>Hypocreales</taxon>
        <taxon>Nectriaceae</taxon>
        <taxon>Thelonectria</taxon>
    </lineage>
</organism>
<dbReference type="PANTHER" id="PTHR31321:SF127">
    <property type="entry name" value="PECTINESTERASE"/>
    <property type="match status" value="1"/>
</dbReference>
<feature type="active site" evidence="10">
    <location>
        <position position="178"/>
    </location>
</feature>
<evidence type="ECO:0000259" key="12">
    <source>
        <dbReference type="Pfam" id="PF01095"/>
    </source>
</evidence>
<reference evidence="13 14" key="1">
    <citation type="journal article" date="2021" name="Nat. Commun.">
        <title>Genetic determinants of endophytism in the Arabidopsis root mycobiome.</title>
        <authorList>
            <person name="Mesny F."/>
            <person name="Miyauchi S."/>
            <person name="Thiergart T."/>
            <person name="Pickel B."/>
            <person name="Atanasova L."/>
            <person name="Karlsson M."/>
            <person name="Huettel B."/>
            <person name="Barry K.W."/>
            <person name="Haridas S."/>
            <person name="Chen C."/>
            <person name="Bauer D."/>
            <person name="Andreopoulos W."/>
            <person name="Pangilinan J."/>
            <person name="LaButti K."/>
            <person name="Riley R."/>
            <person name="Lipzen A."/>
            <person name="Clum A."/>
            <person name="Drula E."/>
            <person name="Henrissat B."/>
            <person name="Kohler A."/>
            <person name="Grigoriev I.V."/>
            <person name="Martin F.M."/>
            <person name="Hacquard S."/>
        </authorList>
    </citation>
    <scope>NUCLEOTIDE SEQUENCE [LARGE SCALE GENOMIC DNA]</scope>
    <source>
        <strain evidence="13 14">MPI-CAGE-CH-0241</strain>
    </source>
</reference>
<evidence type="ECO:0000256" key="10">
    <source>
        <dbReference type="PROSITE-ProRule" id="PRU10040"/>
    </source>
</evidence>
<protein>
    <recommendedName>
        <fullName evidence="4 11">Pectinesterase</fullName>
        <ecNumber evidence="4 11">3.1.1.11</ecNumber>
    </recommendedName>
</protein>
<keyword evidence="5 11" id="KW-0964">Secreted</keyword>
<keyword evidence="14" id="KW-1185">Reference proteome</keyword>
<feature type="domain" description="Pectinesterase catalytic" evidence="12">
    <location>
        <begin position="32"/>
        <end position="294"/>
    </location>
</feature>
<feature type="chain" id="PRO_5040531877" description="Pectinesterase" evidence="11">
    <location>
        <begin position="17"/>
        <end position="329"/>
    </location>
</feature>
<dbReference type="InterPro" id="IPR012334">
    <property type="entry name" value="Pectin_lyas_fold"/>
</dbReference>
<evidence type="ECO:0000256" key="7">
    <source>
        <dbReference type="ARBA" id="ARBA00022801"/>
    </source>
</evidence>
<evidence type="ECO:0000256" key="1">
    <source>
        <dbReference type="ARBA" id="ARBA00004613"/>
    </source>
</evidence>
<accession>A0A9P8VRD4</accession>
<evidence type="ECO:0000256" key="2">
    <source>
        <dbReference type="ARBA" id="ARBA00005184"/>
    </source>
</evidence>
<proteinExistence type="inferred from homology"/>
<name>A0A9P8VRD4_9HYPO</name>
<dbReference type="EMBL" id="JAGPYM010000055">
    <property type="protein sequence ID" value="KAH6871438.1"/>
    <property type="molecule type" value="Genomic_DNA"/>
</dbReference>
<dbReference type="SUPFAM" id="SSF51126">
    <property type="entry name" value="Pectin lyase-like"/>
    <property type="match status" value="1"/>
</dbReference>
<evidence type="ECO:0000256" key="11">
    <source>
        <dbReference type="RuleBase" id="RU000589"/>
    </source>
</evidence>
<comment type="similarity">
    <text evidence="3">Belongs to the pectinesterase family.</text>
</comment>
<dbReference type="Gene3D" id="2.160.20.10">
    <property type="entry name" value="Single-stranded right-handed beta-helix, Pectin lyase-like"/>
    <property type="match status" value="1"/>
</dbReference>
<dbReference type="InterPro" id="IPR033131">
    <property type="entry name" value="Pectinesterase_Asp_AS"/>
</dbReference>
<evidence type="ECO:0000256" key="8">
    <source>
        <dbReference type="ARBA" id="ARBA00023085"/>
    </source>
</evidence>
<gene>
    <name evidence="13" type="ORF">B0T10DRAFT_523097</name>
</gene>
<evidence type="ECO:0000256" key="4">
    <source>
        <dbReference type="ARBA" id="ARBA00013229"/>
    </source>
</evidence>
<keyword evidence="11" id="KW-0961">Cell wall biogenesis/degradation</keyword>
<evidence type="ECO:0000256" key="9">
    <source>
        <dbReference type="ARBA" id="ARBA00047928"/>
    </source>
</evidence>